<dbReference type="InterPro" id="IPR018060">
    <property type="entry name" value="HTH_AraC"/>
</dbReference>
<dbReference type="RefSeq" id="WP_165120035.1">
    <property type="nucleotide sequence ID" value="NZ_JAAKZG010000010.1"/>
</dbReference>
<evidence type="ECO:0000256" key="2">
    <source>
        <dbReference type="ARBA" id="ARBA00023125"/>
    </source>
</evidence>
<dbReference type="AlphaFoldDB" id="A0A7C9VA33"/>
<dbReference type="InterPro" id="IPR050204">
    <property type="entry name" value="AraC_XylS_family_regulators"/>
</dbReference>
<evidence type="ECO:0000256" key="1">
    <source>
        <dbReference type="ARBA" id="ARBA00023015"/>
    </source>
</evidence>
<dbReference type="InterPro" id="IPR018062">
    <property type="entry name" value="HTH_AraC-typ_CS"/>
</dbReference>
<dbReference type="PROSITE" id="PS01124">
    <property type="entry name" value="HTH_ARAC_FAMILY_2"/>
    <property type="match status" value="1"/>
</dbReference>
<gene>
    <name evidence="5" type="ORF">G6N74_21380</name>
</gene>
<protein>
    <submittedName>
        <fullName evidence="5">Helix-turn-helix domain-containing protein</fullName>
    </submittedName>
</protein>
<proteinExistence type="predicted"/>
<keyword evidence="6" id="KW-1185">Reference proteome</keyword>
<organism evidence="5 6">
    <name type="scientific">Mesorhizobium zhangyense</name>
    <dbReference type="NCBI Taxonomy" id="1776730"/>
    <lineage>
        <taxon>Bacteria</taxon>
        <taxon>Pseudomonadati</taxon>
        <taxon>Pseudomonadota</taxon>
        <taxon>Alphaproteobacteria</taxon>
        <taxon>Hyphomicrobiales</taxon>
        <taxon>Phyllobacteriaceae</taxon>
        <taxon>Mesorhizobium</taxon>
    </lineage>
</organism>
<evidence type="ECO:0000256" key="3">
    <source>
        <dbReference type="ARBA" id="ARBA00023163"/>
    </source>
</evidence>
<keyword evidence="1" id="KW-0805">Transcription regulation</keyword>
<name>A0A7C9VA33_9HYPH</name>
<dbReference type="Pfam" id="PF12833">
    <property type="entry name" value="HTH_18"/>
    <property type="match status" value="1"/>
</dbReference>
<dbReference type="Gene3D" id="1.10.10.60">
    <property type="entry name" value="Homeodomain-like"/>
    <property type="match status" value="1"/>
</dbReference>
<dbReference type="SMART" id="SM00342">
    <property type="entry name" value="HTH_ARAC"/>
    <property type="match status" value="1"/>
</dbReference>
<accession>A0A7C9VA33</accession>
<dbReference type="GO" id="GO:0003700">
    <property type="term" value="F:DNA-binding transcription factor activity"/>
    <property type="evidence" value="ECO:0007669"/>
    <property type="project" value="InterPro"/>
</dbReference>
<sequence length="356" mass="40284">MYQESALRSYNEHVIENLQLRHAVYFTTLVFPDHNQFDAFRSSYQGVMDISSVSGEPERFPAIQMVWDLGRMVFTRTKLPGKGYTHRRRHLSKRVLDHWYINLPFNSLEPDGQRLGAKAMPELHCLATSLETEVNDDGMLMLFFPHDLFTSTVMLDRMLDVQLDGGLGRLLADYLFLLDRSLPQLQAEEVPHVVEATRSLVAVCLAPSRDRLAEAQGPIDATLMGRARRLIDVKLANPNLTSEILCADLGVSRSRLYRLFEPLGGVASYIRRQRLLRIRAALADSMDGRSIFRIAGQWGFVDASAFSRTFRHEFGISPKEARDIGWASDGFDVVQDCLDRSETPQTLGQVLRVLAA</sequence>
<dbReference type="Proteomes" id="UP000481252">
    <property type="component" value="Unassembled WGS sequence"/>
</dbReference>
<reference evidence="5 6" key="1">
    <citation type="submission" date="2020-02" db="EMBL/GenBank/DDBJ databases">
        <title>Genome sequence of the type strain CGMCC 1.15528 of Mesorhizobium zhangyense.</title>
        <authorList>
            <person name="Gao J."/>
            <person name="Sun J."/>
        </authorList>
    </citation>
    <scope>NUCLEOTIDE SEQUENCE [LARGE SCALE GENOMIC DNA]</scope>
    <source>
        <strain evidence="5 6">CGMCC 1.15528</strain>
    </source>
</reference>
<keyword evidence="2" id="KW-0238">DNA-binding</keyword>
<evidence type="ECO:0000259" key="4">
    <source>
        <dbReference type="PROSITE" id="PS01124"/>
    </source>
</evidence>
<dbReference type="GO" id="GO:0043565">
    <property type="term" value="F:sequence-specific DNA binding"/>
    <property type="evidence" value="ECO:0007669"/>
    <property type="project" value="InterPro"/>
</dbReference>
<comment type="caution">
    <text evidence="5">The sequence shown here is derived from an EMBL/GenBank/DDBJ whole genome shotgun (WGS) entry which is preliminary data.</text>
</comment>
<dbReference type="SUPFAM" id="SSF46689">
    <property type="entry name" value="Homeodomain-like"/>
    <property type="match status" value="1"/>
</dbReference>
<evidence type="ECO:0000313" key="5">
    <source>
        <dbReference type="EMBL" id="NGN43623.1"/>
    </source>
</evidence>
<dbReference type="EMBL" id="JAAKZG010000010">
    <property type="protein sequence ID" value="NGN43623.1"/>
    <property type="molecule type" value="Genomic_DNA"/>
</dbReference>
<dbReference type="PROSITE" id="PS00041">
    <property type="entry name" value="HTH_ARAC_FAMILY_1"/>
    <property type="match status" value="1"/>
</dbReference>
<dbReference type="PANTHER" id="PTHR46796">
    <property type="entry name" value="HTH-TYPE TRANSCRIPTIONAL ACTIVATOR RHAS-RELATED"/>
    <property type="match status" value="1"/>
</dbReference>
<keyword evidence="3" id="KW-0804">Transcription</keyword>
<feature type="domain" description="HTH araC/xylS-type" evidence="4">
    <location>
        <begin position="225"/>
        <end position="324"/>
    </location>
</feature>
<dbReference type="InterPro" id="IPR009057">
    <property type="entry name" value="Homeodomain-like_sf"/>
</dbReference>
<evidence type="ECO:0000313" key="6">
    <source>
        <dbReference type="Proteomes" id="UP000481252"/>
    </source>
</evidence>